<protein>
    <submittedName>
        <fullName evidence="5">NAD-dependent epimerase/dehydratase family protein</fullName>
    </submittedName>
</protein>
<feature type="domain" description="NAD-dependent epimerase/dehydratase" evidence="4">
    <location>
        <begin position="12"/>
        <end position="253"/>
    </location>
</feature>
<dbReference type="Proteomes" id="UP000694257">
    <property type="component" value="Chromosome"/>
</dbReference>
<dbReference type="EMBL" id="CP078145">
    <property type="protein sequence ID" value="QXN88581.1"/>
    <property type="molecule type" value="Genomic_DNA"/>
</dbReference>
<dbReference type="Pfam" id="PF01370">
    <property type="entry name" value="Epimerase"/>
    <property type="match status" value="1"/>
</dbReference>
<gene>
    <name evidence="5" type="ORF">KV110_23610</name>
</gene>
<evidence type="ECO:0000256" key="2">
    <source>
        <dbReference type="ARBA" id="ARBA00023027"/>
    </source>
</evidence>
<evidence type="ECO:0000313" key="5">
    <source>
        <dbReference type="EMBL" id="QXN88581.1"/>
    </source>
</evidence>
<dbReference type="PANTHER" id="PTHR43078:SF6">
    <property type="entry name" value="UDP-GLUCURONIC ACID DECARBOXYLASE 1"/>
    <property type="match status" value="1"/>
</dbReference>
<dbReference type="RefSeq" id="WP_218469464.1">
    <property type="nucleotide sequence ID" value="NZ_BAABJN010000008.1"/>
</dbReference>
<keyword evidence="2" id="KW-0520">NAD</keyword>
<dbReference type="InterPro" id="IPR044516">
    <property type="entry name" value="UXS-like"/>
</dbReference>
<dbReference type="InterPro" id="IPR001509">
    <property type="entry name" value="Epimerase_deHydtase"/>
</dbReference>
<sequence>MTAQNSASGKTALVTGAAGFIGSHLVEYLLTAGWRVRGIDDFSAGTLENLRGPLLSPDFEFTEGSVLDERLTRSVAAGATHIFHLAGRVGAMYVEQNPEQTVLDAVRATQTMLAVVGDTRVPLFFASTSEIYGDSDRLPLAEDADIIIAPPANPRSSYAFAKGVGELLVNEYARRTGGPVVIGRLFNTIGPRQSGQYGLVVPRFIGWARDNQPITIHGDGKQTRSFSAVADVVRAIVATLTTSAAHGQTINIGSHQETSVSDLAALVIRLTGSSSTVRHEPYDHVHGRGARDIRRRVPDTTRLRRLVGGACATPLETVIRTIVEAPVETSVGGSV</sequence>
<evidence type="ECO:0000259" key="4">
    <source>
        <dbReference type="Pfam" id="PF01370"/>
    </source>
</evidence>
<evidence type="ECO:0000313" key="6">
    <source>
        <dbReference type="Proteomes" id="UP000694257"/>
    </source>
</evidence>
<dbReference type="PANTHER" id="PTHR43078">
    <property type="entry name" value="UDP-GLUCURONIC ACID DECARBOXYLASE-RELATED"/>
    <property type="match status" value="1"/>
</dbReference>
<evidence type="ECO:0000256" key="1">
    <source>
        <dbReference type="ARBA" id="ARBA00001911"/>
    </source>
</evidence>
<proteinExistence type="predicted"/>
<evidence type="ECO:0000256" key="3">
    <source>
        <dbReference type="ARBA" id="ARBA00023239"/>
    </source>
</evidence>
<name>A0ABX8RGW7_NOCIO</name>
<keyword evidence="3" id="KW-0456">Lyase</keyword>
<organism evidence="5 6">
    <name type="scientific">Nocardia iowensis</name>
    <dbReference type="NCBI Taxonomy" id="204891"/>
    <lineage>
        <taxon>Bacteria</taxon>
        <taxon>Bacillati</taxon>
        <taxon>Actinomycetota</taxon>
        <taxon>Actinomycetes</taxon>
        <taxon>Mycobacteriales</taxon>
        <taxon>Nocardiaceae</taxon>
        <taxon>Nocardia</taxon>
    </lineage>
</organism>
<keyword evidence="6" id="KW-1185">Reference proteome</keyword>
<reference evidence="5 6" key="1">
    <citation type="submission" date="2021-07" db="EMBL/GenBank/DDBJ databases">
        <title>Whole Genome Sequence of Nocardia Iowensis.</title>
        <authorList>
            <person name="Lamm A."/>
            <person name="Collins-Fairclough A.M."/>
            <person name="Bunk B."/>
            <person name="Sproer C."/>
        </authorList>
    </citation>
    <scope>NUCLEOTIDE SEQUENCE [LARGE SCALE GENOMIC DNA]</scope>
    <source>
        <strain evidence="5 6">NRRL 5646</strain>
    </source>
</reference>
<accession>A0ABX8RGW7</accession>
<comment type="cofactor">
    <cofactor evidence="1">
        <name>NAD(+)</name>
        <dbReference type="ChEBI" id="CHEBI:57540"/>
    </cofactor>
</comment>